<dbReference type="SUPFAM" id="SSF52096">
    <property type="entry name" value="ClpP/crotonase"/>
    <property type="match status" value="1"/>
</dbReference>
<reference evidence="3 4" key="1">
    <citation type="submission" date="2016-04" db="EMBL/GenBank/DDBJ databases">
        <title>The genome of Intoshia linei affirms orthonectids as highly simplified spiralians.</title>
        <authorList>
            <person name="Mikhailov K.V."/>
            <person name="Slusarev G.S."/>
            <person name="Nikitin M.A."/>
            <person name="Logacheva M.D."/>
            <person name="Penin A."/>
            <person name="Aleoshin V."/>
            <person name="Panchin Y.V."/>
        </authorList>
    </citation>
    <scope>NUCLEOTIDE SEQUENCE [LARGE SCALE GENOMIC DNA]</scope>
    <source>
        <strain evidence="3">Intl2013</strain>
        <tissue evidence="3">Whole animal</tissue>
    </source>
</reference>
<gene>
    <name evidence="3" type="ORF">A3Q56_04690</name>
</gene>
<dbReference type="OrthoDB" id="2018133at2759"/>
<dbReference type="EMBL" id="LWCA01000622">
    <property type="protein sequence ID" value="OAF67591.1"/>
    <property type="molecule type" value="Genomic_DNA"/>
</dbReference>
<name>A0A177B1S9_9BILA</name>
<evidence type="ECO:0000256" key="2">
    <source>
        <dbReference type="RuleBase" id="RU003707"/>
    </source>
</evidence>
<comment type="similarity">
    <text evidence="1 2">Belongs to the enoyl-CoA hydratase/isomerase family.</text>
</comment>
<dbReference type="InterPro" id="IPR001753">
    <property type="entry name" value="Enoyl-CoA_hydra/iso"/>
</dbReference>
<dbReference type="PANTHER" id="PTHR11941:SF54">
    <property type="entry name" value="ENOYL-COA HYDRATASE, MITOCHONDRIAL"/>
    <property type="match status" value="1"/>
</dbReference>
<keyword evidence="4" id="KW-1185">Reference proteome</keyword>
<dbReference type="Gene3D" id="3.90.226.10">
    <property type="entry name" value="2-enoyl-CoA Hydratase, Chain A, domain 1"/>
    <property type="match status" value="1"/>
</dbReference>
<dbReference type="Pfam" id="PF00378">
    <property type="entry name" value="ECH_1"/>
    <property type="match status" value="1"/>
</dbReference>
<evidence type="ECO:0000313" key="3">
    <source>
        <dbReference type="EMBL" id="OAF67591.1"/>
    </source>
</evidence>
<comment type="caution">
    <text evidence="3">The sequence shown here is derived from an EMBL/GenBank/DDBJ whole genome shotgun (WGS) entry which is preliminary data.</text>
</comment>
<dbReference type="InterPro" id="IPR018376">
    <property type="entry name" value="Enoyl-CoA_hyd/isom_CS"/>
</dbReference>
<dbReference type="Proteomes" id="UP000078046">
    <property type="component" value="Unassembled WGS sequence"/>
</dbReference>
<evidence type="ECO:0008006" key="5">
    <source>
        <dbReference type="Google" id="ProtNLM"/>
    </source>
</evidence>
<dbReference type="PANTHER" id="PTHR11941">
    <property type="entry name" value="ENOYL-COA HYDRATASE-RELATED"/>
    <property type="match status" value="1"/>
</dbReference>
<dbReference type="InterPro" id="IPR029045">
    <property type="entry name" value="ClpP/crotonase-like_dom_sf"/>
</dbReference>
<dbReference type="CDD" id="cd06558">
    <property type="entry name" value="crotonase-like"/>
    <property type="match status" value="1"/>
</dbReference>
<evidence type="ECO:0000313" key="4">
    <source>
        <dbReference type="Proteomes" id="UP000078046"/>
    </source>
</evidence>
<accession>A0A177B1S9</accession>
<dbReference type="GO" id="GO:0006635">
    <property type="term" value="P:fatty acid beta-oxidation"/>
    <property type="evidence" value="ECO:0007669"/>
    <property type="project" value="TreeGrafter"/>
</dbReference>
<dbReference type="AlphaFoldDB" id="A0A177B1S9"/>
<dbReference type="PROSITE" id="PS00166">
    <property type="entry name" value="ENOYL_COA_HYDRATASE"/>
    <property type="match status" value="1"/>
</dbReference>
<dbReference type="GO" id="GO:0005739">
    <property type="term" value="C:mitochondrion"/>
    <property type="evidence" value="ECO:0007669"/>
    <property type="project" value="TreeGrafter"/>
</dbReference>
<sequence length="157" mass="17207">MGLINFAIRNLSNGIKNCQYIVCKTVGKENNVGLIQFNRPKQLNALCDGLVKEVAESLKLYNCDNKIGCIVITGNEKAFSAGADITEMQSKKFSHTYNERFLLDFQRMFHIDKPIIAAVSGYALGGGCELAMSCDIIYASNCAKFSQPEIKIGTIPG</sequence>
<feature type="non-terminal residue" evidence="3">
    <location>
        <position position="157"/>
    </location>
</feature>
<dbReference type="GO" id="GO:0003824">
    <property type="term" value="F:catalytic activity"/>
    <property type="evidence" value="ECO:0007669"/>
    <property type="project" value="InterPro"/>
</dbReference>
<proteinExistence type="inferred from homology"/>
<protein>
    <recommendedName>
        <fullName evidence="5">Enoyl-CoA hydratase, mitochondrial</fullName>
    </recommendedName>
</protein>
<evidence type="ECO:0000256" key="1">
    <source>
        <dbReference type="ARBA" id="ARBA00005254"/>
    </source>
</evidence>
<organism evidence="3 4">
    <name type="scientific">Intoshia linei</name>
    <dbReference type="NCBI Taxonomy" id="1819745"/>
    <lineage>
        <taxon>Eukaryota</taxon>
        <taxon>Metazoa</taxon>
        <taxon>Spiralia</taxon>
        <taxon>Lophotrochozoa</taxon>
        <taxon>Mesozoa</taxon>
        <taxon>Orthonectida</taxon>
        <taxon>Rhopaluridae</taxon>
        <taxon>Intoshia</taxon>
    </lineage>
</organism>